<evidence type="ECO:0000313" key="2">
    <source>
        <dbReference type="EMBL" id="AYQ71529.1"/>
    </source>
</evidence>
<evidence type="ECO:0000256" key="1">
    <source>
        <dbReference type="SAM" id="Phobius"/>
    </source>
</evidence>
<gene>
    <name evidence="2" type="ORF">EAV92_02380</name>
</gene>
<evidence type="ECO:0008006" key="4">
    <source>
        <dbReference type="Google" id="ProtNLM"/>
    </source>
</evidence>
<feature type="transmembrane region" description="Helical" evidence="1">
    <location>
        <begin position="261"/>
        <end position="281"/>
    </location>
</feature>
<accession>A0A3G3JVJ8</accession>
<dbReference type="InterPro" id="IPR010390">
    <property type="entry name" value="ABC-2_transporter-like"/>
</dbReference>
<keyword evidence="1" id="KW-0812">Transmembrane</keyword>
<dbReference type="EMBL" id="CP033433">
    <property type="protein sequence ID" value="AYQ71529.1"/>
    <property type="molecule type" value="Genomic_DNA"/>
</dbReference>
<keyword evidence="1" id="KW-1133">Transmembrane helix</keyword>
<dbReference type="Pfam" id="PF06182">
    <property type="entry name" value="ABC2_membrane_6"/>
    <property type="match status" value="1"/>
</dbReference>
<feature type="transmembrane region" description="Helical" evidence="1">
    <location>
        <begin position="133"/>
        <end position="159"/>
    </location>
</feature>
<protein>
    <recommendedName>
        <fullName evidence="4">ABC transporter permease</fullName>
    </recommendedName>
</protein>
<feature type="transmembrane region" description="Helical" evidence="1">
    <location>
        <begin position="86"/>
        <end position="107"/>
    </location>
</feature>
<dbReference type="KEGG" id="coh:EAV92_02380"/>
<sequence>MDDRPARGRPVGPCYTESSSRHDRRLKLMRLVKLYWMLQMANIRSRSAYRLNFFIGIGGVGLVGIGNFILIWVLTRRVPEVQGWNYYQLIFLAALFQVTHGVFIITFQQIRRIEYIIREGKFDRFLIRPLNPLFSYATSMVTVAGFGDMSSGLIGMVYSGTHLHSWNAGKLLFLLLIVLSGALIQWALYTIVGCVGFWTYQAEGLRTILNAFLFQFNQFPLTVYNKAVQIVLSFVLGVAFISYFPSAMFFDKQADVPFSSVLVYAPPVAAVIMAAIAYRFWKLGLDAYKGAGS</sequence>
<dbReference type="AlphaFoldDB" id="A0A3G3JVJ8"/>
<keyword evidence="3" id="KW-1185">Reference proteome</keyword>
<dbReference type="Proteomes" id="UP000269097">
    <property type="component" value="Chromosome"/>
</dbReference>
<keyword evidence="1" id="KW-0472">Membrane</keyword>
<proteinExistence type="predicted"/>
<feature type="transmembrane region" description="Helical" evidence="1">
    <location>
        <begin position="171"/>
        <end position="200"/>
    </location>
</feature>
<evidence type="ECO:0000313" key="3">
    <source>
        <dbReference type="Proteomes" id="UP000269097"/>
    </source>
</evidence>
<reference evidence="2 3" key="1">
    <citation type="submission" date="2018-10" db="EMBL/GenBank/DDBJ databases">
        <title>Genome Sequence of Cohnella sp.</title>
        <authorList>
            <person name="Srinivasan S."/>
            <person name="Kim M.K."/>
        </authorList>
    </citation>
    <scope>NUCLEOTIDE SEQUENCE [LARGE SCALE GENOMIC DNA]</scope>
    <source>
        <strain evidence="2 3">18JY8-7</strain>
    </source>
</reference>
<name>A0A3G3JVJ8_9BACL</name>
<dbReference type="PANTHER" id="PTHR36833">
    <property type="entry name" value="SLR0610 PROTEIN-RELATED"/>
    <property type="match status" value="1"/>
</dbReference>
<organism evidence="2 3">
    <name type="scientific">Cohnella candidum</name>
    <dbReference type="NCBI Taxonomy" id="2674991"/>
    <lineage>
        <taxon>Bacteria</taxon>
        <taxon>Bacillati</taxon>
        <taxon>Bacillota</taxon>
        <taxon>Bacilli</taxon>
        <taxon>Bacillales</taxon>
        <taxon>Paenibacillaceae</taxon>
        <taxon>Cohnella</taxon>
    </lineage>
</organism>
<feature type="transmembrane region" description="Helical" evidence="1">
    <location>
        <begin position="53"/>
        <end position="74"/>
    </location>
</feature>
<feature type="transmembrane region" description="Helical" evidence="1">
    <location>
        <begin position="221"/>
        <end position="241"/>
    </location>
</feature>
<dbReference type="PANTHER" id="PTHR36833:SF1">
    <property type="entry name" value="INTEGRAL MEMBRANE TRANSPORT PROTEIN"/>
    <property type="match status" value="1"/>
</dbReference>